<name>A0A7J9N7N8_GOSSC</name>
<dbReference type="AlphaFoldDB" id="A0A7J9N7N8"/>
<keyword evidence="2" id="KW-1185">Reference proteome</keyword>
<proteinExistence type="predicted"/>
<dbReference type="EMBL" id="JABFAF010274542">
    <property type="protein sequence ID" value="MBA0879238.1"/>
    <property type="molecule type" value="Genomic_DNA"/>
</dbReference>
<evidence type="ECO:0000313" key="1">
    <source>
        <dbReference type="EMBL" id="MBA0879238.1"/>
    </source>
</evidence>
<evidence type="ECO:0000313" key="2">
    <source>
        <dbReference type="Proteomes" id="UP000593576"/>
    </source>
</evidence>
<protein>
    <submittedName>
        <fullName evidence="1">Uncharacterized protein</fullName>
    </submittedName>
</protein>
<sequence length="53" mass="6689">MWEDRYDYIPTWEPIIVPELTCMPEYMLWFRIHGKLYLLLAEDRQRQLCVQRE</sequence>
<dbReference type="EMBL" id="JABFAF010274542">
    <property type="protein sequence ID" value="MBA0879237.1"/>
    <property type="molecule type" value="Genomic_DNA"/>
</dbReference>
<reference evidence="1 2" key="1">
    <citation type="journal article" date="2019" name="Genome Biol. Evol.">
        <title>Insights into the evolution of the New World diploid cottons (Gossypium, subgenus Houzingenia) based on genome sequencing.</title>
        <authorList>
            <person name="Grover C.E."/>
            <person name="Arick M.A. 2nd"/>
            <person name="Thrash A."/>
            <person name="Conover J.L."/>
            <person name="Sanders W.S."/>
            <person name="Peterson D.G."/>
            <person name="Frelichowski J.E."/>
            <person name="Scheffler J.A."/>
            <person name="Scheffler B.E."/>
            <person name="Wendel J.F."/>
        </authorList>
    </citation>
    <scope>NUCLEOTIDE SEQUENCE [LARGE SCALE GENOMIC DNA]</scope>
    <source>
        <strain evidence="1">1</strain>
        <tissue evidence="1">Leaf</tissue>
    </source>
</reference>
<accession>A0A7J9N7N8</accession>
<dbReference type="OrthoDB" id="962061at2759"/>
<organism evidence="1 2">
    <name type="scientific">Gossypium schwendimanii</name>
    <name type="common">Cotton</name>
    <dbReference type="NCBI Taxonomy" id="34291"/>
    <lineage>
        <taxon>Eukaryota</taxon>
        <taxon>Viridiplantae</taxon>
        <taxon>Streptophyta</taxon>
        <taxon>Embryophyta</taxon>
        <taxon>Tracheophyta</taxon>
        <taxon>Spermatophyta</taxon>
        <taxon>Magnoliopsida</taxon>
        <taxon>eudicotyledons</taxon>
        <taxon>Gunneridae</taxon>
        <taxon>Pentapetalae</taxon>
        <taxon>rosids</taxon>
        <taxon>malvids</taxon>
        <taxon>Malvales</taxon>
        <taxon>Malvaceae</taxon>
        <taxon>Malvoideae</taxon>
        <taxon>Gossypium</taxon>
    </lineage>
</organism>
<reference evidence="1" key="2">
    <citation type="submission" date="2020-04" db="EMBL/GenBank/DDBJ databases">
        <authorList>
            <person name="Grover C.E."/>
            <person name="Arick M.A. II"/>
            <person name="Thrash A."/>
            <person name="Conover J.L."/>
            <person name="Sanders W.S."/>
            <person name="Peterson D.G."/>
            <person name="Scheffler J.A."/>
            <person name="Scheffler B.E."/>
            <person name="Wendel J.F."/>
        </authorList>
    </citation>
    <scope>NUCLEOTIDE SEQUENCE</scope>
    <source>
        <strain evidence="1">1</strain>
        <tissue evidence="1">Leaf</tissue>
    </source>
</reference>
<comment type="caution">
    <text evidence="1">The sequence shown here is derived from an EMBL/GenBank/DDBJ whole genome shotgun (WGS) entry which is preliminary data.</text>
</comment>
<gene>
    <name evidence="1" type="ORF">Goshw_001644</name>
</gene>
<dbReference type="EMBL" id="JABFAF010274542">
    <property type="protein sequence ID" value="MBA0879239.1"/>
    <property type="molecule type" value="Genomic_DNA"/>
</dbReference>
<dbReference type="Proteomes" id="UP000593576">
    <property type="component" value="Unassembled WGS sequence"/>
</dbReference>